<feature type="compositionally biased region" description="Polar residues" evidence="1">
    <location>
        <begin position="703"/>
        <end position="723"/>
    </location>
</feature>
<feature type="compositionally biased region" description="Low complexity" evidence="1">
    <location>
        <begin position="595"/>
        <end position="608"/>
    </location>
</feature>
<feature type="region of interest" description="Disordered" evidence="1">
    <location>
        <begin position="575"/>
        <end position="620"/>
    </location>
</feature>
<organism evidence="4 5">
    <name type="scientific">Orbilia blumenaviensis</name>
    <dbReference type="NCBI Taxonomy" id="1796055"/>
    <lineage>
        <taxon>Eukaryota</taxon>
        <taxon>Fungi</taxon>
        <taxon>Dikarya</taxon>
        <taxon>Ascomycota</taxon>
        <taxon>Pezizomycotina</taxon>
        <taxon>Orbiliomycetes</taxon>
        <taxon>Orbiliales</taxon>
        <taxon>Orbiliaceae</taxon>
        <taxon>Orbilia</taxon>
    </lineage>
</organism>
<feature type="domain" description="DUF7102" evidence="2">
    <location>
        <begin position="625"/>
        <end position="810"/>
    </location>
</feature>
<protein>
    <submittedName>
        <fullName evidence="4">Uncharacterized protein</fullName>
    </submittedName>
</protein>
<feature type="compositionally biased region" description="Low complexity" evidence="1">
    <location>
        <begin position="575"/>
        <end position="588"/>
    </location>
</feature>
<accession>A0AAV9TXJ4</accession>
<evidence type="ECO:0000259" key="2">
    <source>
        <dbReference type="Pfam" id="PF23394"/>
    </source>
</evidence>
<feature type="compositionally biased region" description="Pro residues" evidence="1">
    <location>
        <begin position="609"/>
        <end position="619"/>
    </location>
</feature>
<dbReference type="Pfam" id="PF23395">
    <property type="entry name" value="SAM_6"/>
    <property type="match status" value="1"/>
</dbReference>
<evidence type="ECO:0000313" key="5">
    <source>
        <dbReference type="Proteomes" id="UP001373714"/>
    </source>
</evidence>
<dbReference type="InterPro" id="IPR057559">
    <property type="entry name" value="SAM_6"/>
</dbReference>
<gene>
    <name evidence="4" type="ORF">TWF730_006200</name>
</gene>
<evidence type="ECO:0000256" key="1">
    <source>
        <dbReference type="SAM" id="MobiDB-lite"/>
    </source>
</evidence>
<feature type="domain" description="SAM-like" evidence="3">
    <location>
        <begin position="827"/>
        <end position="890"/>
    </location>
</feature>
<comment type="caution">
    <text evidence="4">The sequence shown here is derived from an EMBL/GenBank/DDBJ whole genome shotgun (WGS) entry which is preliminary data.</text>
</comment>
<dbReference type="AlphaFoldDB" id="A0AAV9TXJ4"/>
<reference evidence="4 5" key="1">
    <citation type="submission" date="2019-10" db="EMBL/GenBank/DDBJ databases">
        <authorList>
            <person name="Palmer J.M."/>
        </authorList>
    </citation>
    <scope>NUCLEOTIDE SEQUENCE [LARGE SCALE GENOMIC DNA]</scope>
    <source>
        <strain evidence="4 5">TWF730</strain>
    </source>
</reference>
<dbReference type="Pfam" id="PF23394">
    <property type="entry name" value="DUF7102"/>
    <property type="match status" value="1"/>
</dbReference>
<feature type="region of interest" description="Disordered" evidence="1">
    <location>
        <begin position="703"/>
        <end position="724"/>
    </location>
</feature>
<name>A0AAV9TXJ4_9PEZI</name>
<dbReference type="InterPro" id="IPR055528">
    <property type="entry name" value="DUF7102"/>
</dbReference>
<sequence length="898" mass="100104">MPEESLLLYARAYDLVEDHTSISPLSFICLPYDAEEEAVNPTDLISSLFETLQLRDKAYEFSNERLEVSRDVSSLLSRTISLRDVDSNEILQNEDAEFDSPYVDVPILRYESASLAKAQGTKFDLKKLPLKELVLDDTEDEGLEFPTWAWDRRNEIAEDYAGERMAVDRKVLEYLRKMVKEPTQGVRPEEREGNLDYLDCPSPKEITTPLSPLPTPLGFPLPDPLIEIAGQIEPLSLEPEDNLLPLINIESCGLGNDTLDEDPETGQLLLSIQQPPPPPLISSSPTRSLTTEFRIEEPLTPPFTSPSKQNLLSDDVDRAHSSSPSHRPTKRVRFSETVQEFIRPPSLDPSEDGDDNGEGFNTYDCLTESAMSEFTLGVMEPGAQFFLMQLQQEQLEDSMELESGVQESLRVKLPVMNWKRPRPPWCSSEDSNRPALAKVFDGEIMKKWEYRKSLDIAGLCWTISTTGSAPQSGVSETILPETEEELWERIQEVFPVLPLETIIEDEDESFWKDEPPEEELECAKIKPKTDLDSLIERKRSQISTRPRNRLVLLDPKSNLSLFLSHQSRILADTPIEPSLHSSSPSASPTIPPPSHSQTNPSTIQQPPTSTSPPPVPVPVNDPKSTFIISATFLTNRTLYKTIKSFCPTSKFIERGFEPFSSTHKIFGKQDQVPDEQTLEADIIVSPLVGVILTDLKTIRQRPLPNTNTASASSFPTSTVNSLPKPSDGIRDRISHLSGRYQTLIVGVSIDFGGGTDSGNGQVELGSTDCAILAAFIGFCEAIGDVEVSVIPTGGKAGVQELGKWVVEIMGLYSRQWKNVGLEVGVAEMESKWENFLRNSGMNSYAAQAVLTKLQQSGCGLVDFVTIEKESRRVIFEQFVGGKILERFEEVVGAGWQYY</sequence>
<evidence type="ECO:0000259" key="3">
    <source>
        <dbReference type="Pfam" id="PF23395"/>
    </source>
</evidence>
<evidence type="ECO:0000313" key="4">
    <source>
        <dbReference type="EMBL" id="KAK6329653.1"/>
    </source>
</evidence>
<dbReference type="EMBL" id="JAVHNS010000022">
    <property type="protein sequence ID" value="KAK6329653.1"/>
    <property type="molecule type" value="Genomic_DNA"/>
</dbReference>
<feature type="region of interest" description="Disordered" evidence="1">
    <location>
        <begin position="296"/>
        <end position="335"/>
    </location>
</feature>
<proteinExistence type="predicted"/>
<dbReference type="Proteomes" id="UP001373714">
    <property type="component" value="Unassembled WGS sequence"/>
</dbReference>
<keyword evidence="5" id="KW-1185">Reference proteome</keyword>